<dbReference type="EMBL" id="CAJFCV020000006">
    <property type="protein sequence ID" value="CAG9130881.1"/>
    <property type="molecule type" value="Genomic_DNA"/>
</dbReference>
<accession>A0A1I7RR93</accession>
<keyword evidence="2" id="KW-0862">Zinc</keyword>
<name>A0A1I7RR93_BURXY</name>
<dbReference type="OrthoDB" id="3247158at2759"/>
<keyword evidence="7" id="KW-1185">Reference proteome</keyword>
<feature type="domain" description="C3H1-type" evidence="3">
    <location>
        <begin position="250"/>
        <end position="277"/>
    </location>
</feature>
<evidence type="ECO:0000259" key="3">
    <source>
        <dbReference type="PROSITE" id="PS50103"/>
    </source>
</evidence>
<dbReference type="PROSITE" id="PS50103">
    <property type="entry name" value="ZF_C3H1"/>
    <property type="match status" value="2"/>
</dbReference>
<keyword evidence="2" id="KW-0479">Metal-binding</keyword>
<dbReference type="PANTHER" id="PTHR23102">
    <property type="entry name" value="CLEAVAGE AND POLYADENYLATION SPECIFICITY FACTOR SUBUNIT 4-RELATED"/>
    <property type="match status" value="1"/>
</dbReference>
<keyword evidence="2" id="KW-0863">Zinc-finger</keyword>
<protein>
    <submittedName>
        <fullName evidence="4">(pine wood nematode) hypothetical protein</fullName>
    </submittedName>
</protein>
<feature type="zinc finger region" description="C3H1-type" evidence="2">
    <location>
        <begin position="250"/>
        <end position="277"/>
    </location>
</feature>
<dbReference type="GO" id="GO:0008270">
    <property type="term" value="F:zinc ion binding"/>
    <property type="evidence" value="ECO:0007669"/>
    <property type="project" value="UniProtKB-KW"/>
</dbReference>
<evidence type="ECO:0000313" key="8">
    <source>
        <dbReference type="WBParaSite" id="BXY_0324000.1"/>
    </source>
</evidence>
<keyword evidence="1" id="KW-0677">Repeat</keyword>
<dbReference type="EMBL" id="CAJFDI010000006">
    <property type="protein sequence ID" value="CAD5234860.1"/>
    <property type="molecule type" value="Genomic_DNA"/>
</dbReference>
<evidence type="ECO:0000313" key="4">
    <source>
        <dbReference type="EMBL" id="CAD5234860.1"/>
    </source>
</evidence>
<gene>
    <name evidence="4" type="ORF">BXYJ_LOCUS14951</name>
</gene>
<feature type="domain" description="C3H1-type" evidence="3">
    <location>
        <begin position="305"/>
        <end position="332"/>
    </location>
</feature>
<dbReference type="Proteomes" id="UP000582659">
    <property type="component" value="Unassembled WGS sequence"/>
</dbReference>
<evidence type="ECO:0000313" key="7">
    <source>
        <dbReference type="Proteomes" id="UP000659654"/>
    </source>
</evidence>
<dbReference type="AlphaFoldDB" id="A0A1I7RR93"/>
<dbReference type="Proteomes" id="UP000095284">
    <property type="component" value="Unplaced"/>
</dbReference>
<dbReference type="WBParaSite" id="BXY_0324000.1">
    <property type="protein sequence ID" value="BXY_0324000.1"/>
    <property type="gene ID" value="BXY_0324000"/>
</dbReference>
<dbReference type="Proteomes" id="UP000659654">
    <property type="component" value="Unassembled WGS sequence"/>
</dbReference>
<feature type="zinc finger region" description="C3H1-type" evidence="2">
    <location>
        <begin position="305"/>
        <end position="332"/>
    </location>
</feature>
<evidence type="ECO:0000313" key="5">
    <source>
        <dbReference type="EMBL" id="CAG9130881.1"/>
    </source>
</evidence>
<evidence type="ECO:0000256" key="1">
    <source>
        <dbReference type="ARBA" id="ARBA00022737"/>
    </source>
</evidence>
<dbReference type="Gene3D" id="4.10.1000.10">
    <property type="entry name" value="Zinc finger, CCCH-type"/>
    <property type="match status" value="1"/>
</dbReference>
<evidence type="ECO:0000313" key="6">
    <source>
        <dbReference type="Proteomes" id="UP000095284"/>
    </source>
</evidence>
<reference evidence="8" key="1">
    <citation type="submission" date="2016-11" db="UniProtKB">
        <authorList>
            <consortium name="WormBaseParasite"/>
        </authorList>
    </citation>
    <scope>IDENTIFICATION</scope>
</reference>
<dbReference type="InterPro" id="IPR000571">
    <property type="entry name" value="Znf_CCCH"/>
</dbReference>
<dbReference type="SMART" id="SM00356">
    <property type="entry name" value="ZnF_C3H1"/>
    <property type="match status" value="3"/>
</dbReference>
<dbReference type="PANTHER" id="PTHR23102:SF24">
    <property type="entry name" value="CLEAVAGE AND POLYADENYLATION SPECIFICITY FACTOR SUBUNIT 4"/>
    <property type="match status" value="1"/>
</dbReference>
<dbReference type="GO" id="GO:0003723">
    <property type="term" value="F:RNA binding"/>
    <property type="evidence" value="ECO:0007669"/>
    <property type="project" value="InterPro"/>
</dbReference>
<reference evidence="5" key="2">
    <citation type="submission" date="2020-08" db="EMBL/GenBank/DDBJ databases">
        <authorList>
            <person name="Kikuchi T."/>
        </authorList>
    </citation>
    <scope>NUCLEOTIDE SEQUENCE</scope>
    <source>
        <strain evidence="4">Ka4C1</strain>
    </source>
</reference>
<evidence type="ECO:0000256" key="2">
    <source>
        <dbReference type="PROSITE-ProRule" id="PRU00723"/>
    </source>
</evidence>
<dbReference type="InterPro" id="IPR045348">
    <property type="entry name" value="CPSF4/Yth1"/>
</dbReference>
<sequence>MFNYDNYYGSYQNGYLPSTSYVPHSSVYSFDGYPVYGGHEYHNQNFDNNPFFSNFKFQMPGTEAELDDAAEMIDMTDEETEKSKRSYPYNPYSSLLESNDGAPNRLMMMVFNARITSKDKPAGCSRPQNPDGTFNKAVLPVIEKMLNNQLSSQQEARPVYKLINLGANDNIQEPVRGYLVNNGNTWVRRKEAEAPKVSPPKKKFGNLSLVNVGGKKITGDSNECIGYAKDQKCLADSLCKYSHNASSEHQKKLLCSSQMKGMCRNGKKCDLGYHLLQSHQLPVCHYYLKMMCSEEDCPYLHVKHSPSTDLCSLFQKGLCTLGIRCNYIHRYSVIVLAQRTDPKLEFGPDGDQVDPQPLAQWFF</sequence>
<organism evidence="6 8">
    <name type="scientific">Bursaphelenchus xylophilus</name>
    <name type="common">Pinewood nematode worm</name>
    <name type="synonym">Aphelenchoides xylophilus</name>
    <dbReference type="NCBI Taxonomy" id="6326"/>
    <lineage>
        <taxon>Eukaryota</taxon>
        <taxon>Metazoa</taxon>
        <taxon>Ecdysozoa</taxon>
        <taxon>Nematoda</taxon>
        <taxon>Chromadorea</taxon>
        <taxon>Rhabditida</taxon>
        <taxon>Tylenchina</taxon>
        <taxon>Tylenchomorpha</taxon>
        <taxon>Aphelenchoidea</taxon>
        <taxon>Aphelenchoididae</taxon>
        <taxon>Bursaphelenchus</taxon>
    </lineage>
</organism>
<proteinExistence type="predicted"/>